<organism evidence="1 2">
    <name type="scientific">Eumeta variegata</name>
    <name type="common">Bagworm moth</name>
    <name type="synonym">Eumeta japonica</name>
    <dbReference type="NCBI Taxonomy" id="151549"/>
    <lineage>
        <taxon>Eukaryota</taxon>
        <taxon>Metazoa</taxon>
        <taxon>Ecdysozoa</taxon>
        <taxon>Arthropoda</taxon>
        <taxon>Hexapoda</taxon>
        <taxon>Insecta</taxon>
        <taxon>Pterygota</taxon>
        <taxon>Neoptera</taxon>
        <taxon>Endopterygota</taxon>
        <taxon>Lepidoptera</taxon>
        <taxon>Glossata</taxon>
        <taxon>Ditrysia</taxon>
        <taxon>Tineoidea</taxon>
        <taxon>Psychidae</taxon>
        <taxon>Oiketicinae</taxon>
        <taxon>Eumeta</taxon>
    </lineage>
</organism>
<protein>
    <submittedName>
        <fullName evidence="1">Uncharacterized protein</fullName>
    </submittedName>
</protein>
<keyword evidence="2" id="KW-1185">Reference proteome</keyword>
<evidence type="ECO:0000313" key="1">
    <source>
        <dbReference type="EMBL" id="GBP85507.1"/>
    </source>
</evidence>
<dbReference type="Proteomes" id="UP000299102">
    <property type="component" value="Unassembled WGS sequence"/>
</dbReference>
<name>A0A4C1ZFW1_EUMVA</name>
<evidence type="ECO:0000313" key="2">
    <source>
        <dbReference type="Proteomes" id="UP000299102"/>
    </source>
</evidence>
<dbReference type="AlphaFoldDB" id="A0A4C1ZFW1"/>
<gene>
    <name evidence="1" type="ORF">EVAR_61764_1</name>
</gene>
<dbReference type="EMBL" id="BGZK01001741">
    <property type="protein sequence ID" value="GBP85507.1"/>
    <property type="molecule type" value="Genomic_DNA"/>
</dbReference>
<reference evidence="1 2" key="1">
    <citation type="journal article" date="2019" name="Commun. Biol.">
        <title>The bagworm genome reveals a unique fibroin gene that provides high tensile strength.</title>
        <authorList>
            <person name="Kono N."/>
            <person name="Nakamura H."/>
            <person name="Ohtoshi R."/>
            <person name="Tomita M."/>
            <person name="Numata K."/>
            <person name="Arakawa K."/>
        </authorList>
    </citation>
    <scope>NUCLEOTIDE SEQUENCE [LARGE SCALE GENOMIC DNA]</scope>
</reference>
<accession>A0A4C1ZFW1</accession>
<proteinExistence type="predicted"/>
<comment type="caution">
    <text evidence="1">The sequence shown here is derived from an EMBL/GenBank/DDBJ whole genome shotgun (WGS) entry which is preliminary data.</text>
</comment>
<sequence length="80" mass="8877">MKKYEGPAFFFASGSKTEKPCTALLRPYRSITDVLPSHVPPSSQPVNCPSVCMPRYEEGSVTSPKPPSLIYYTNVCFSEE</sequence>